<name>A0A1H7ASU7_9BACT</name>
<evidence type="ECO:0000256" key="1">
    <source>
        <dbReference type="ARBA" id="ARBA00001933"/>
    </source>
</evidence>
<dbReference type="GO" id="GO:0016846">
    <property type="term" value="F:carbon-sulfur lyase activity"/>
    <property type="evidence" value="ECO:0007669"/>
    <property type="project" value="TreeGrafter"/>
</dbReference>
<accession>A0A1H7ASU7</accession>
<dbReference type="Gene3D" id="3.40.640.10">
    <property type="entry name" value="Type I PLP-dependent aspartate aminotransferase-like (Major domain)"/>
    <property type="match status" value="1"/>
</dbReference>
<evidence type="ECO:0000256" key="2">
    <source>
        <dbReference type="ARBA" id="ARBA00022898"/>
    </source>
</evidence>
<sequence>MKTETIAIHGGNNVTDALKPVIQPITLSTTFEHQDNSMLYGRLENPNRKSLEQVMAALEKGVDAAAFSSGNAAANAVFQALPAGAHVIAPDDMYHGLRSLLETVFFDKIHVDFVDMTQPEQVAAAIKPATHLLWIESPSNPLLKISAIKTLCHLAHENDVTVVCDNTFASPIFQQPLEEGADLVMHSNTKYIGGHSDVIGGVLITGKKTDFWNKIRSVQQLAGAVPSPFDTYFLTRSIKTLPYRMKAHAANASQIARFLSKHPLIEKVYYPGLETHPGHKTARAQMQGYGGMLSVVIKGNARDADRFVDELTYFSNATSLGGVESLIERRSRVQGVTEGVPEQLIRISAGLENTEDLLEDLEKGLKVLR</sequence>
<keyword evidence="6" id="KW-1185">Reference proteome</keyword>
<dbReference type="GO" id="GO:0005737">
    <property type="term" value="C:cytoplasm"/>
    <property type="evidence" value="ECO:0007669"/>
    <property type="project" value="TreeGrafter"/>
</dbReference>
<dbReference type="GO" id="GO:0030170">
    <property type="term" value="F:pyridoxal phosphate binding"/>
    <property type="evidence" value="ECO:0007669"/>
    <property type="project" value="InterPro"/>
</dbReference>
<proteinExistence type="inferred from homology"/>
<dbReference type="Gene3D" id="3.90.1150.10">
    <property type="entry name" value="Aspartate Aminotransferase, domain 1"/>
    <property type="match status" value="1"/>
</dbReference>
<dbReference type="InterPro" id="IPR015422">
    <property type="entry name" value="PyrdxlP-dep_Trfase_small"/>
</dbReference>
<dbReference type="PIRSF" id="PIRSF001434">
    <property type="entry name" value="CGS"/>
    <property type="match status" value="1"/>
</dbReference>
<dbReference type="PANTHER" id="PTHR11808:SF35">
    <property type="entry name" value="CYSTATHIONINE GAMMA-SYNTHASE (AFU_ORTHOLOGUE AFUA_7G01590)"/>
    <property type="match status" value="1"/>
</dbReference>
<keyword evidence="2 3" id="KW-0663">Pyridoxal phosphate</keyword>
<dbReference type="EMBL" id="FNZH01000008">
    <property type="protein sequence ID" value="SEJ68659.1"/>
    <property type="molecule type" value="Genomic_DNA"/>
</dbReference>
<organism evidence="5 6">
    <name type="scientific">Cyclobacterium xiamenense</name>
    <dbReference type="NCBI Taxonomy" id="1297121"/>
    <lineage>
        <taxon>Bacteria</taxon>
        <taxon>Pseudomonadati</taxon>
        <taxon>Bacteroidota</taxon>
        <taxon>Cytophagia</taxon>
        <taxon>Cytophagales</taxon>
        <taxon>Cyclobacteriaceae</taxon>
        <taxon>Cyclobacterium</taxon>
    </lineage>
</organism>
<dbReference type="InterPro" id="IPR000277">
    <property type="entry name" value="Cys/Met-Metab_PyrdxlP-dep_enz"/>
</dbReference>
<dbReference type="SUPFAM" id="SSF53383">
    <property type="entry name" value="PLP-dependent transferases"/>
    <property type="match status" value="1"/>
</dbReference>
<feature type="modified residue" description="N6-(pyridoxal phosphate)lysine" evidence="3">
    <location>
        <position position="190"/>
    </location>
</feature>
<dbReference type="GO" id="GO:0019346">
    <property type="term" value="P:transsulfuration"/>
    <property type="evidence" value="ECO:0007669"/>
    <property type="project" value="InterPro"/>
</dbReference>
<dbReference type="PANTHER" id="PTHR11808">
    <property type="entry name" value="TRANS-SULFURATION ENZYME FAMILY MEMBER"/>
    <property type="match status" value="1"/>
</dbReference>
<reference evidence="6" key="1">
    <citation type="submission" date="2016-10" db="EMBL/GenBank/DDBJ databases">
        <authorList>
            <person name="Varghese N."/>
            <person name="Submissions S."/>
        </authorList>
    </citation>
    <scope>NUCLEOTIDE SEQUENCE [LARGE SCALE GENOMIC DNA]</scope>
    <source>
        <strain evidence="6">IBRC-M 10761</strain>
    </source>
</reference>
<dbReference type="STRING" id="1416801.SAMN05192553_108102"/>
<dbReference type="Proteomes" id="UP000199403">
    <property type="component" value="Unassembled WGS sequence"/>
</dbReference>
<dbReference type="Pfam" id="PF01053">
    <property type="entry name" value="Cys_Met_Meta_PP"/>
    <property type="match status" value="1"/>
</dbReference>
<evidence type="ECO:0000256" key="4">
    <source>
        <dbReference type="RuleBase" id="RU362118"/>
    </source>
</evidence>
<evidence type="ECO:0000256" key="3">
    <source>
        <dbReference type="PIRSR" id="PIRSR001434-2"/>
    </source>
</evidence>
<protein>
    <submittedName>
        <fullName evidence="5">Cystathionine gamma-synthase</fullName>
    </submittedName>
</protein>
<dbReference type="RefSeq" id="WP_092177853.1">
    <property type="nucleotide sequence ID" value="NZ_FNZH01000008.1"/>
</dbReference>
<evidence type="ECO:0000313" key="5">
    <source>
        <dbReference type="EMBL" id="SEJ68659.1"/>
    </source>
</evidence>
<dbReference type="AlphaFoldDB" id="A0A1H7ASU7"/>
<dbReference type="InterPro" id="IPR015421">
    <property type="entry name" value="PyrdxlP-dep_Trfase_major"/>
</dbReference>
<gene>
    <name evidence="5" type="ORF">SAMN05192553_108102</name>
</gene>
<dbReference type="OrthoDB" id="634606at2"/>
<evidence type="ECO:0000313" key="6">
    <source>
        <dbReference type="Proteomes" id="UP000199403"/>
    </source>
</evidence>
<dbReference type="FunFam" id="3.40.640.10:FF:000046">
    <property type="entry name" value="Cystathionine gamma-lyase"/>
    <property type="match status" value="1"/>
</dbReference>
<dbReference type="InterPro" id="IPR015424">
    <property type="entry name" value="PyrdxlP-dep_Trfase"/>
</dbReference>
<dbReference type="CDD" id="cd00614">
    <property type="entry name" value="CGS_like"/>
    <property type="match status" value="1"/>
</dbReference>
<comment type="cofactor">
    <cofactor evidence="1 4">
        <name>pyridoxal 5'-phosphate</name>
        <dbReference type="ChEBI" id="CHEBI:597326"/>
    </cofactor>
</comment>
<comment type="similarity">
    <text evidence="4">Belongs to the trans-sulfuration enzymes family.</text>
</comment>